<sequence length="667" mass="70746">MIISVAGAALLSVGVTEGTTAANNVSAATVKSAKKVVAKTKVVGATSAVYKKAGKKVVKTKQTISAGKKVKTYGKKTIAGVAYYSIGKDQYVKAANLDGKTRQLAKSVALYTRSGKVIKHSKLRKGQSVKVYGTAVTIKGKKYYSTGKGYVAVKALAKKVAEEVPNNKANKPATDTNKPAENTNNSSSNNTNTNNSSSSSNTGAGNTTPVDILKDAANAAIDRVAVAANAAINKLTDENDKAIRKELVADAVKSAKKAIDSASNAALIESLKNTWTDTIQNLVTVSDAFKEQRTIAHNLISDVKESVLKVADKLDDNKKQVAKDAINNAFTSAITAIDKATKPAEIKSARESFFSAIDKAIPVADLQTAAIDEIKAKVNVANGAIDNSQASDIDKTDRKNLIIKLGSSAEKSIKASSNVALIENAKNTWLKAIDNLVATDNTGKLVVPNELQNKKDSIKSNIKSIFSIINGAINKNVDPTGSLSLGLNGAQQVANLAIDKASKLSDIENAQSIFCETVNTLMNTFDFKDKVVDKVKTDSTTSVDHLNTTALSKLTSDEDKTYKDQIVNKIKDIQTNVNTDLKSAKGVSDIAAVNNKATLLISIEQRKVNVITRINRYAKANTTGDANKIKQTAAEFKSKVMNAQSHSELKALQASAEADIKAITPSK</sequence>
<gene>
    <name evidence="3" type="ORF">DS834_00540</name>
</gene>
<organism evidence="3 4">
    <name type="scientific">Lactobacillus bombicola</name>
    <dbReference type="NCBI Taxonomy" id="1505723"/>
    <lineage>
        <taxon>Bacteria</taxon>
        <taxon>Bacillati</taxon>
        <taxon>Bacillota</taxon>
        <taxon>Bacilli</taxon>
        <taxon>Lactobacillales</taxon>
        <taxon>Lactobacillaceae</taxon>
        <taxon>Lactobacillus</taxon>
    </lineage>
</organism>
<evidence type="ECO:0000259" key="2">
    <source>
        <dbReference type="Pfam" id="PF03217"/>
    </source>
</evidence>
<evidence type="ECO:0000313" key="3">
    <source>
        <dbReference type="EMBL" id="RHW53459.1"/>
    </source>
</evidence>
<reference evidence="3 4" key="1">
    <citation type="submission" date="2018-07" db="EMBL/GenBank/DDBJ databases">
        <title>Genome sequences of six Lactobacillus spp. isolated from bumble bee guts.</title>
        <authorList>
            <person name="Motta E.V.S."/>
            <person name="Moran N.A."/>
        </authorList>
    </citation>
    <scope>NUCLEOTIDE SEQUENCE [LARGE SCALE GENOMIC DNA]</scope>
    <source>
        <strain evidence="3 4">BI-4G</strain>
    </source>
</reference>
<keyword evidence="4" id="KW-1185">Reference proteome</keyword>
<feature type="region of interest" description="Disordered" evidence="1">
    <location>
        <begin position="164"/>
        <end position="207"/>
    </location>
</feature>
<accession>A0ABX9LWG2</accession>
<dbReference type="Pfam" id="PF03217">
    <property type="entry name" value="SlpA"/>
    <property type="match status" value="1"/>
</dbReference>
<evidence type="ECO:0000313" key="4">
    <source>
        <dbReference type="Proteomes" id="UP000283380"/>
    </source>
</evidence>
<protein>
    <recommendedName>
        <fullName evidence="2">S-layer protein C-terminal domain-containing protein</fullName>
    </recommendedName>
</protein>
<dbReference type="RefSeq" id="WP_118906658.1">
    <property type="nucleotide sequence ID" value="NZ_QOCU01000001.1"/>
</dbReference>
<dbReference type="Proteomes" id="UP000283380">
    <property type="component" value="Unassembled WGS sequence"/>
</dbReference>
<comment type="caution">
    <text evidence="3">The sequence shown here is derived from an EMBL/GenBank/DDBJ whole genome shotgun (WGS) entry which is preliminary data.</text>
</comment>
<evidence type="ECO:0000256" key="1">
    <source>
        <dbReference type="SAM" id="MobiDB-lite"/>
    </source>
</evidence>
<proteinExistence type="predicted"/>
<name>A0ABX9LWG2_9LACO</name>
<feature type="domain" description="S-layer protein C-terminal" evidence="2">
    <location>
        <begin position="95"/>
        <end position="153"/>
    </location>
</feature>
<dbReference type="InterPro" id="IPR024968">
    <property type="entry name" value="SlpA_C_lactobacillus"/>
</dbReference>
<feature type="compositionally biased region" description="Polar residues" evidence="1">
    <location>
        <begin position="167"/>
        <end position="181"/>
    </location>
</feature>
<dbReference type="EMBL" id="QOCU01000001">
    <property type="protein sequence ID" value="RHW53459.1"/>
    <property type="molecule type" value="Genomic_DNA"/>
</dbReference>
<feature type="compositionally biased region" description="Low complexity" evidence="1">
    <location>
        <begin position="182"/>
        <end position="202"/>
    </location>
</feature>